<comment type="caution">
    <text evidence="6">The sequence shown here is derived from an EMBL/GenBank/DDBJ whole genome shotgun (WGS) entry which is preliminary data.</text>
</comment>
<dbReference type="SUPFAM" id="SSF53850">
    <property type="entry name" value="Periplasmic binding protein-like II"/>
    <property type="match status" value="1"/>
</dbReference>
<evidence type="ECO:0000259" key="5">
    <source>
        <dbReference type="Pfam" id="PF12849"/>
    </source>
</evidence>
<dbReference type="RefSeq" id="WP_345159426.1">
    <property type="nucleotide sequence ID" value="NZ_BAABHC010000014.1"/>
</dbReference>
<dbReference type="Pfam" id="PF12849">
    <property type="entry name" value="PBP_like_2"/>
    <property type="match status" value="1"/>
</dbReference>
<dbReference type="InterPro" id="IPR011862">
    <property type="entry name" value="Phos-bd"/>
</dbReference>
<proteinExistence type="inferred from homology"/>
<keyword evidence="4" id="KW-0592">Phosphate transport</keyword>
<evidence type="ECO:0000256" key="3">
    <source>
        <dbReference type="ARBA" id="ARBA00022729"/>
    </source>
</evidence>
<evidence type="ECO:0000256" key="2">
    <source>
        <dbReference type="ARBA" id="ARBA00022448"/>
    </source>
</evidence>
<dbReference type="PANTHER" id="PTHR30570">
    <property type="entry name" value="PERIPLASMIC PHOSPHATE BINDING COMPONENT OF PHOSPHATE ABC TRANSPORTER"/>
    <property type="match status" value="1"/>
</dbReference>
<name>A0ABP8LS10_9BACT</name>
<feature type="domain" description="PBP" evidence="5">
    <location>
        <begin position="32"/>
        <end position="292"/>
    </location>
</feature>
<keyword evidence="7" id="KW-1185">Reference proteome</keyword>
<evidence type="ECO:0000256" key="1">
    <source>
        <dbReference type="ARBA" id="ARBA00008725"/>
    </source>
</evidence>
<dbReference type="Proteomes" id="UP001500552">
    <property type="component" value="Unassembled WGS sequence"/>
</dbReference>
<organism evidence="6 7">
    <name type="scientific">Pontibacter saemangeumensis</name>
    <dbReference type="NCBI Taxonomy" id="1084525"/>
    <lineage>
        <taxon>Bacteria</taxon>
        <taxon>Pseudomonadati</taxon>
        <taxon>Bacteroidota</taxon>
        <taxon>Cytophagia</taxon>
        <taxon>Cytophagales</taxon>
        <taxon>Hymenobacteraceae</taxon>
        <taxon>Pontibacter</taxon>
    </lineage>
</organism>
<dbReference type="CDD" id="cd13654">
    <property type="entry name" value="PBP2_phosphate_like_2"/>
    <property type="match status" value="1"/>
</dbReference>
<dbReference type="InterPro" id="IPR050811">
    <property type="entry name" value="Phosphate_ABC_transporter"/>
</dbReference>
<dbReference type="PANTHER" id="PTHR30570:SF1">
    <property type="entry name" value="PHOSPHATE-BINDING PROTEIN PSTS"/>
    <property type="match status" value="1"/>
</dbReference>
<reference evidence="7" key="1">
    <citation type="journal article" date="2019" name="Int. J. Syst. Evol. Microbiol.">
        <title>The Global Catalogue of Microorganisms (GCM) 10K type strain sequencing project: providing services to taxonomists for standard genome sequencing and annotation.</title>
        <authorList>
            <consortium name="The Broad Institute Genomics Platform"/>
            <consortium name="The Broad Institute Genome Sequencing Center for Infectious Disease"/>
            <person name="Wu L."/>
            <person name="Ma J."/>
        </authorList>
    </citation>
    <scope>NUCLEOTIDE SEQUENCE [LARGE SCALE GENOMIC DNA]</scope>
    <source>
        <strain evidence="7">JCM 17926</strain>
    </source>
</reference>
<evidence type="ECO:0000313" key="7">
    <source>
        <dbReference type="Proteomes" id="UP001500552"/>
    </source>
</evidence>
<evidence type="ECO:0000256" key="4">
    <source>
        <dbReference type="RuleBase" id="RU367119"/>
    </source>
</evidence>
<comment type="function">
    <text evidence="4">Involved in the system for phosphate transport across the cytoplasmic membrane.</text>
</comment>
<evidence type="ECO:0000313" key="6">
    <source>
        <dbReference type="EMBL" id="GAA4434080.1"/>
    </source>
</evidence>
<dbReference type="EMBL" id="BAABHC010000014">
    <property type="protein sequence ID" value="GAA4434080.1"/>
    <property type="molecule type" value="Genomic_DNA"/>
</dbReference>
<keyword evidence="3" id="KW-0732">Signal</keyword>
<gene>
    <name evidence="6" type="ORF">GCM10023188_24590</name>
</gene>
<keyword evidence="2 4" id="KW-0813">Transport</keyword>
<dbReference type="NCBIfam" id="TIGR02136">
    <property type="entry name" value="ptsS_2"/>
    <property type="match status" value="1"/>
</dbReference>
<sequence>MLNFGHTYNKLHATLLIGGTLLLGACGGGSESAESDLSGTIQVDGSSTVYPITEAVAEEFRAEAPDVRVTVGVSGTGGGFKKFTRGDIDIVDASRAISESEAELAKTNGITYVELSVAYDGLTVVVHPENDWAKDITVAELKKIWEPAAQGTIKTWNQIRPEWPDRPLRLYGAGVESGTYDYFTEAIVGESHSSRGDYTASEDDNVLVQGVSTDPNALGFFGYAYFEENRDKLKAIPVNDEDDSNGTGAILPSIETVKDGTYAPLSRPLFIYVSSKIADNPAGVEFVNFYLDNAATLSEEVGYIPMPTEMYQEQKAKFSDFVGSAAPAETAAQQ</sequence>
<accession>A0ABP8LS10</accession>
<comment type="similarity">
    <text evidence="1 4">Belongs to the PstS family.</text>
</comment>
<dbReference type="InterPro" id="IPR024370">
    <property type="entry name" value="PBP_domain"/>
</dbReference>
<dbReference type="Gene3D" id="3.40.190.10">
    <property type="entry name" value="Periplasmic binding protein-like II"/>
    <property type="match status" value="2"/>
</dbReference>
<protein>
    <recommendedName>
        <fullName evidence="4">Phosphate-binding protein</fullName>
    </recommendedName>
</protein>